<dbReference type="CDD" id="cd02440">
    <property type="entry name" value="AdoMet_MTases"/>
    <property type="match status" value="1"/>
</dbReference>
<dbReference type="Proteomes" id="UP001596395">
    <property type="component" value="Unassembled WGS sequence"/>
</dbReference>
<dbReference type="InterPro" id="IPR052356">
    <property type="entry name" value="Thiol_S-MT"/>
</dbReference>
<sequence length="215" mass="22792">MAAHDNPFFAAIYDPATALAEATVLAPHRRYLTNGLTGRVLDLGAGTGATVPFLVAARDAARRNGDTLDVHLLDPDKNMLSRARKSADEHGLDATVACAVGESLPYPDDSFDVVLSALVGCTIPDLDAALDEVARVLRPGGQFRFFEHVAADGLQGRIQTTIDPVWTRLAAGCHLDRDLEGAYRAHPGLDVVTVERHDGVPPVAPLVRGVAVATD</sequence>
<keyword evidence="2" id="KW-0808">Transferase</keyword>
<dbReference type="AlphaFoldDB" id="A0ABD5VGK8"/>
<proteinExistence type="predicted"/>
<dbReference type="InterPro" id="IPR013216">
    <property type="entry name" value="Methyltransf_11"/>
</dbReference>
<dbReference type="PANTHER" id="PTHR45036">
    <property type="entry name" value="METHYLTRANSFERASE LIKE 7B"/>
    <property type="match status" value="1"/>
</dbReference>
<keyword evidence="3" id="KW-1185">Reference proteome</keyword>
<dbReference type="GO" id="GO:0008168">
    <property type="term" value="F:methyltransferase activity"/>
    <property type="evidence" value="ECO:0007669"/>
    <property type="project" value="UniProtKB-KW"/>
</dbReference>
<evidence type="ECO:0000259" key="1">
    <source>
        <dbReference type="Pfam" id="PF08241"/>
    </source>
</evidence>
<dbReference type="InterPro" id="IPR029063">
    <property type="entry name" value="SAM-dependent_MTases_sf"/>
</dbReference>
<gene>
    <name evidence="2" type="ORF">ACFQGB_16740</name>
</gene>
<dbReference type="Gene3D" id="3.40.50.150">
    <property type="entry name" value="Vaccinia Virus protein VP39"/>
    <property type="match status" value="1"/>
</dbReference>
<dbReference type="RefSeq" id="WP_336351461.1">
    <property type="nucleotide sequence ID" value="NZ_JAZAQL010000003.1"/>
</dbReference>
<dbReference type="GO" id="GO:0032259">
    <property type="term" value="P:methylation"/>
    <property type="evidence" value="ECO:0007669"/>
    <property type="project" value="UniProtKB-KW"/>
</dbReference>
<comment type="caution">
    <text evidence="2">The sequence shown here is derived from an EMBL/GenBank/DDBJ whole genome shotgun (WGS) entry which is preliminary data.</text>
</comment>
<reference evidence="2 3" key="1">
    <citation type="journal article" date="2019" name="Int. J. Syst. Evol. Microbiol.">
        <title>The Global Catalogue of Microorganisms (GCM) 10K type strain sequencing project: providing services to taxonomists for standard genome sequencing and annotation.</title>
        <authorList>
            <consortium name="The Broad Institute Genomics Platform"/>
            <consortium name="The Broad Institute Genome Sequencing Center for Infectious Disease"/>
            <person name="Wu L."/>
            <person name="Ma J."/>
        </authorList>
    </citation>
    <scope>NUCLEOTIDE SEQUENCE [LARGE SCALE GENOMIC DNA]</scope>
    <source>
        <strain evidence="2 3">GX26</strain>
    </source>
</reference>
<evidence type="ECO:0000313" key="2">
    <source>
        <dbReference type="EMBL" id="MFC6954514.1"/>
    </source>
</evidence>
<feature type="domain" description="Methyltransferase type 11" evidence="1">
    <location>
        <begin position="41"/>
        <end position="144"/>
    </location>
</feature>
<dbReference type="SUPFAM" id="SSF53335">
    <property type="entry name" value="S-adenosyl-L-methionine-dependent methyltransferases"/>
    <property type="match status" value="1"/>
</dbReference>
<keyword evidence="2" id="KW-0489">Methyltransferase</keyword>
<protein>
    <submittedName>
        <fullName evidence="2">Class I SAM-dependent methyltransferase</fullName>
        <ecNumber evidence="2">2.1.1.-</ecNumber>
    </submittedName>
</protein>
<name>A0ABD5VGK8_9EURY</name>
<accession>A0ABD5VGK8</accession>
<evidence type="ECO:0000313" key="3">
    <source>
        <dbReference type="Proteomes" id="UP001596395"/>
    </source>
</evidence>
<dbReference type="Pfam" id="PF08241">
    <property type="entry name" value="Methyltransf_11"/>
    <property type="match status" value="1"/>
</dbReference>
<organism evidence="2 3">
    <name type="scientific">Halorubellus litoreus</name>
    <dbReference type="NCBI Taxonomy" id="755308"/>
    <lineage>
        <taxon>Archaea</taxon>
        <taxon>Methanobacteriati</taxon>
        <taxon>Methanobacteriota</taxon>
        <taxon>Stenosarchaea group</taxon>
        <taxon>Halobacteria</taxon>
        <taxon>Halobacteriales</taxon>
        <taxon>Halorubellaceae</taxon>
        <taxon>Halorubellus</taxon>
    </lineage>
</organism>
<dbReference type="EMBL" id="JBHSXN010000003">
    <property type="protein sequence ID" value="MFC6954514.1"/>
    <property type="molecule type" value="Genomic_DNA"/>
</dbReference>
<dbReference type="EC" id="2.1.1.-" evidence="2"/>
<dbReference type="PANTHER" id="PTHR45036:SF1">
    <property type="entry name" value="METHYLTRANSFERASE LIKE 7A"/>
    <property type="match status" value="1"/>
</dbReference>